<accession>A0A498MWK3</accession>
<organism evidence="1 2">
    <name type="scientific">Labeo rohita</name>
    <name type="common">Indian major carp</name>
    <name type="synonym">Cyprinus rohita</name>
    <dbReference type="NCBI Taxonomy" id="84645"/>
    <lineage>
        <taxon>Eukaryota</taxon>
        <taxon>Metazoa</taxon>
        <taxon>Chordata</taxon>
        <taxon>Craniata</taxon>
        <taxon>Vertebrata</taxon>
        <taxon>Euteleostomi</taxon>
        <taxon>Actinopterygii</taxon>
        <taxon>Neopterygii</taxon>
        <taxon>Teleostei</taxon>
        <taxon>Ostariophysi</taxon>
        <taxon>Cypriniformes</taxon>
        <taxon>Cyprinidae</taxon>
        <taxon>Labeoninae</taxon>
        <taxon>Labeonini</taxon>
        <taxon>Labeo</taxon>
    </lineage>
</organism>
<keyword evidence="2" id="KW-1185">Reference proteome</keyword>
<comment type="caution">
    <text evidence="1">The sequence shown here is derived from an EMBL/GenBank/DDBJ whole genome shotgun (WGS) entry which is preliminary data.</text>
</comment>
<dbReference type="EMBL" id="QBIY01012241">
    <property type="protein sequence ID" value="RXN26288.1"/>
    <property type="molecule type" value="Genomic_DNA"/>
</dbReference>
<dbReference type="Proteomes" id="UP000290572">
    <property type="component" value="Unassembled WGS sequence"/>
</dbReference>
<name>A0A498MWK3_LABRO</name>
<gene>
    <name evidence="1" type="ORF">ROHU_020767</name>
</gene>
<dbReference type="AlphaFoldDB" id="A0A498MWK3"/>
<reference evidence="1 2" key="1">
    <citation type="submission" date="2018-03" db="EMBL/GenBank/DDBJ databases">
        <title>Draft genome sequence of Rohu Carp (Labeo rohita).</title>
        <authorList>
            <person name="Das P."/>
            <person name="Kushwaha B."/>
            <person name="Joshi C.G."/>
            <person name="Kumar D."/>
            <person name="Nagpure N.S."/>
            <person name="Sahoo L."/>
            <person name="Das S.P."/>
            <person name="Bit A."/>
            <person name="Patnaik S."/>
            <person name="Meher P.K."/>
            <person name="Jayasankar P."/>
            <person name="Koringa P.G."/>
            <person name="Patel N.V."/>
            <person name="Hinsu A.T."/>
            <person name="Kumar R."/>
            <person name="Pandey M."/>
            <person name="Agarwal S."/>
            <person name="Srivastava S."/>
            <person name="Singh M."/>
            <person name="Iquebal M.A."/>
            <person name="Jaiswal S."/>
            <person name="Angadi U.B."/>
            <person name="Kumar N."/>
            <person name="Raza M."/>
            <person name="Shah T.M."/>
            <person name="Rai A."/>
            <person name="Jena J.K."/>
        </authorList>
    </citation>
    <scope>NUCLEOTIDE SEQUENCE [LARGE SCALE GENOMIC DNA]</scope>
    <source>
        <strain evidence="1">DASCIFA01</strain>
        <tissue evidence="1">Testis</tissue>
    </source>
</reference>
<evidence type="ECO:0000313" key="2">
    <source>
        <dbReference type="Proteomes" id="UP000290572"/>
    </source>
</evidence>
<evidence type="ECO:0000313" key="1">
    <source>
        <dbReference type="EMBL" id="RXN26288.1"/>
    </source>
</evidence>
<sequence length="80" mass="9257">MDTQLIYDKCMLPLHPFWLISYQGNGSRDIVLFLCFPESERSVFSASAHRISSVQSSFRFLPSLNFVPRCSFLHLSYMSC</sequence>
<proteinExistence type="predicted"/>
<protein>
    <submittedName>
        <fullName evidence="1">Uncharacterized protein</fullName>
    </submittedName>
</protein>